<dbReference type="PROSITE" id="PS00687">
    <property type="entry name" value="ALDEHYDE_DEHYDR_GLU"/>
    <property type="match status" value="1"/>
</dbReference>
<dbReference type="AlphaFoldDB" id="A0A399F7B7"/>
<keyword evidence="2 4" id="KW-0560">Oxidoreductase</keyword>
<sequence>MLEEVLMVKDFDFPVDAYIAGQWRKTAKTFTVRSPFSGETVAEVADSGVAEAQAAVEAAVEAFKAWRALTAFDRAKVLRKWNELLLSHQEELGRLTALEMGKPITEAKGEVLYAASFVEWSAEEGLRVNGEVLQSRFPNKRQMALYEPVGPVYAVTPWNFPTSMITRKAAPALAAGCPIILKPAEQTPLCALYLAKLWEEAGGPAGTLQVLPALDPVPVSKVLMEDIRIRKITFTGSTAVGKILYRQGADTLKRISLELGGNAPFILFEDADLEKAVQFTLLSKYRNAGQTCVTTNRIYVHKRLESDYADALAEAVAGLKVGDPLDPTTNVGPLVEQQGLDKVRAHVEDALAKGAKVKTGGKALGGLLYAPTVLTGIQPGMRVLEEETFGPVAPLMPFEDEEQVIAWANGTDYGLAAYIWTRDLSRAFRVAERLEYGIVGVNDPVPSAMGSNLPFGGYKSSGLGREGGHWGLEEYLETKFVSFLLP</sequence>
<dbReference type="GO" id="GO:0036243">
    <property type="term" value="F:succinate-semialdehyde dehydrogenase (NADP+) activity"/>
    <property type="evidence" value="ECO:0007669"/>
    <property type="project" value="UniProtKB-EC"/>
</dbReference>
<dbReference type="FunFam" id="3.40.605.10:FF:000005">
    <property type="entry name" value="Succinate-semialdehyde dehydrogenase I"/>
    <property type="match status" value="1"/>
</dbReference>
<dbReference type="SUPFAM" id="SSF53720">
    <property type="entry name" value="ALDH-like"/>
    <property type="match status" value="1"/>
</dbReference>
<dbReference type="Gene3D" id="3.40.309.10">
    <property type="entry name" value="Aldehyde Dehydrogenase, Chain A, domain 2"/>
    <property type="match status" value="1"/>
</dbReference>
<evidence type="ECO:0000256" key="1">
    <source>
        <dbReference type="ARBA" id="ARBA00009986"/>
    </source>
</evidence>
<dbReference type="EMBL" id="QWLB01000027">
    <property type="protein sequence ID" value="RIH92010.1"/>
    <property type="molecule type" value="Genomic_DNA"/>
</dbReference>
<dbReference type="Pfam" id="PF00171">
    <property type="entry name" value="Aldedh"/>
    <property type="match status" value="1"/>
</dbReference>
<accession>A0A399F7B7</accession>
<evidence type="ECO:0000256" key="4">
    <source>
        <dbReference type="RuleBase" id="RU003345"/>
    </source>
</evidence>
<comment type="similarity">
    <text evidence="1 4">Belongs to the aldehyde dehydrogenase family.</text>
</comment>
<organism evidence="6 7">
    <name type="scientific">Meiothermus granaticius NBRC 107808</name>
    <dbReference type="NCBI Taxonomy" id="1227551"/>
    <lineage>
        <taxon>Bacteria</taxon>
        <taxon>Thermotogati</taxon>
        <taxon>Deinococcota</taxon>
        <taxon>Deinococci</taxon>
        <taxon>Thermales</taxon>
        <taxon>Thermaceae</taxon>
        <taxon>Meiothermus</taxon>
    </lineage>
</organism>
<proteinExistence type="inferred from homology"/>
<comment type="caution">
    <text evidence="6">The sequence shown here is derived from an EMBL/GenBank/DDBJ whole genome shotgun (WGS) entry which is preliminary data.</text>
</comment>
<dbReference type="CDD" id="cd07103">
    <property type="entry name" value="ALDH_F5_SSADH_GabD"/>
    <property type="match status" value="1"/>
</dbReference>
<dbReference type="InterPro" id="IPR016162">
    <property type="entry name" value="Ald_DH_N"/>
</dbReference>
<keyword evidence="7" id="KW-1185">Reference proteome</keyword>
<feature type="domain" description="Aldehyde dehydrogenase" evidence="5">
    <location>
        <begin position="23"/>
        <end position="481"/>
    </location>
</feature>
<evidence type="ECO:0000256" key="2">
    <source>
        <dbReference type="ARBA" id="ARBA00023002"/>
    </source>
</evidence>
<dbReference type="PANTHER" id="PTHR43353:SF5">
    <property type="entry name" value="SUCCINATE-SEMIALDEHYDE DEHYDROGENASE, MITOCHONDRIAL"/>
    <property type="match status" value="1"/>
</dbReference>
<dbReference type="InterPro" id="IPR016163">
    <property type="entry name" value="Ald_DH_C"/>
</dbReference>
<protein>
    <submittedName>
        <fullName evidence="6">Succinate-semialdehyde dehydrogenase [NADP(+)] GabD</fullName>
        <ecNumber evidence="6">1.2.1.79</ecNumber>
    </submittedName>
</protein>
<dbReference type="InterPro" id="IPR029510">
    <property type="entry name" value="Ald_DH_CS_GLU"/>
</dbReference>
<evidence type="ECO:0000313" key="7">
    <source>
        <dbReference type="Proteomes" id="UP000266178"/>
    </source>
</evidence>
<dbReference type="Proteomes" id="UP000266178">
    <property type="component" value="Unassembled WGS sequence"/>
</dbReference>
<dbReference type="EC" id="1.2.1.79" evidence="6"/>
<feature type="active site" evidence="3">
    <location>
        <position position="258"/>
    </location>
</feature>
<evidence type="ECO:0000256" key="3">
    <source>
        <dbReference type="PROSITE-ProRule" id="PRU10007"/>
    </source>
</evidence>
<dbReference type="InterPro" id="IPR015590">
    <property type="entry name" value="Aldehyde_DH_dom"/>
</dbReference>
<dbReference type="InterPro" id="IPR050740">
    <property type="entry name" value="Aldehyde_DH_Superfamily"/>
</dbReference>
<reference evidence="6 7" key="1">
    <citation type="submission" date="2018-08" db="EMBL/GenBank/DDBJ databases">
        <title>Meiothermus granaticius genome AF-68 sequencing project.</title>
        <authorList>
            <person name="Da Costa M.S."/>
            <person name="Albuquerque L."/>
            <person name="Raposo P."/>
            <person name="Froufe H.J.C."/>
            <person name="Barroso C.S."/>
            <person name="Egas C."/>
        </authorList>
    </citation>
    <scope>NUCLEOTIDE SEQUENCE [LARGE SCALE GENOMIC DNA]</scope>
    <source>
        <strain evidence="6 7">AF-68</strain>
    </source>
</reference>
<dbReference type="PANTHER" id="PTHR43353">
    <property type="entry name" value="SUCCINATE-SEMIALDEHYDE DEHYDROGENASE, MITOCHONDRIAL"/>
    <property type="match status" value="1"/>
</dbReference>
<gene>
    <name evidence="6" type="primary">gabD_2</name>
    <name evidence="6" type="ORF">Mgrana_02083</name>
</gene>
<name>A0A399F7B7_9DEIN</name>
<evidence type="ECO:0000313" key="6">
    <source>
        <dbReference type="EMBL" id="RIH92010.1"/>
    </source>
</evidence>
<dbReference type="InterPro" id="IPR016161">
    <property type="entry name" value="Ald_DH/histidinol_DH"/>
</dbReference>
<dbReference type="Gene3D" id="3.40.605.10">
    <property type="entry name" value="Aldehyde Dehydrogenase, Chain A, domain 1"/>
    <property type="match status" value="1"/>
</dbReference>
<evidence type="ECO:0000259" key="5">
    <source>
        <dbReference type="Pfam" id="PF00171"/>
    </source>
</evidence>
<dbReference type="FunFam" id="3.40.309.10:FF:000004">
    <property type="entry name" value="Succinate-semialdehyde dehydrogenase I"/>
    <property type="match status" value="1"/>
</dbReference>